<organism evidence="5 6">
    <name type="scientific">Fructobacillus papyrifericola</name>
    <dbReference type="NCBI Taxonomy" id="2713172"/>
    <lineage>
        <taxon>Bacteria</taxon>
        <taxon>Bacillati</taxon>
        <taxon>Bacillota</taxon>
        <taxon>Bacilli</taxon>
        <taxon>Lactobacillales</taxon>
        <taxon>Lactobacillaceae</taxon>
        <taxon>Fructobacillus</taxon>
    </lineage>
</organism>
<dbReference type="RefSeq" id="WP_213792592.1">
    <property type="nucleotide sequence ID" value="NZ_JAAMFJ010000001.1"/>
</dbReference>
<sequence length="145" mass="16787">MTSSESIQAFQNSTSQAFFALYTDWYRQMKSQLRRLQLTHPQVQVLAALQDLALTEEEVTQVMVANKANIDPMTASAIITKLAREDFIDRFPGKKKQRTKALRINENGQKQLDQALAVLADFEKEYWKDQNPNRKELIQTVKNRL</sequence>
<dbReference type="InterPro" id="IPR036390">
    <property type="entry name" value="WH_DNA-bd_sf"/>
</dbReference>
<evidence type="ECO:0000256" key="3">
    <source>
        <dbReference type="ARBA" id="ARBA00023163"/>
    </source>
</evidence>
<dbReference type="InterPro" id="IPR039422">
    <property type="entry name" value="MarR/SlyA-like"/>
</dbReference>
<dbReference type="SUPFAM" id="SSF46785">
    <property type="entry name" value="Winged helix' DNA-binding domain"/>
    <property type="match status" value="1"/>
</dbReference>
<evidence type="ECO:0000313" key="5">
    <source>
        <dbReference type="EMBL" id="MBS9336039.1"/>
    </source>
</evidence>
<dbReference type="SMART" id="SM00347">
    <property type="entry name" value="HTH_MARR"/>
    <property type="match status" value="1"/>
</dbReference>
<evidence type="ECO:0000259" key="4">
    <source>
        <dbReference type="PROSITE" id="PS50995"/>
    </source>
</evidence>
<name>A0ABS5QS64_9LACO</name>
<keyword evidence="3" id="KW-0804">Transcription</keyword>
<dbReference type="Gene3D" id="1.10.10.10">
    <property type="entry name" value="Winged helix-like DNA-binding domain superfamily/Winged helix DNA-binding domain"/>
    <property type="match status" value="1"/>
</dbReference>
<proteinExistence type="predicted"/>
<evidence type="ECO:0000256" key="2">
    <source>
        <dbReference type="ARBA" id="ARBA00023125"/>
    </source>
</evidence>
<reference evidence="5 6" key="1">
    <citation type="submission" date="2020-02" db="EMBL/GenBank/DDBJ databases">
        <title>Fructobacillus sp. isolated from paper mulberry of Taiwan.</title>
        <authorList>
            <person name="Lin S.-T."/>
        </authorList>
    </citation>
    <scope>NUCLEOTIDE SEQUENCE [LARGE SCALE GENOMIC DNA]</scope>
    <source>
        <strain evidence="5 6">M1-21</strain>
    </source>
</reference>
<keyword evidence="6" id="KW-1185">Reference proteome</keyword>
<feature type="domain" description="HTH marR-type" evidence="4">
    <location>
        <begin position="1"/>
        <end position="145"/>
    </location>
</feature>
<protein>
    <submittedName>
        <fullName evidence="5">Winged helix-turn-helix transcriptional regulator</fullName>
    </submittedName>
</protein>
<evidence type="ECO:0000256" key="1">
    <source>
        <dbReference type="ARBA" id="ARBA00023015"/>
    </source>
</evidence>
<comment type="caution">
    <text evidence="5">The sequence shown here is derived from an EMBL/GenBank/DDBJ whole genome shotgun (WGS) entry which is preliminary data.</text>
</comment>
<dbReference type="InterPro" id="IPR000835">
    <property type="entry name" value="HTH_MarR-typ"/>
</dbReference>
<dbReference type="PANTHER" id="PTHR33164:SF64">
    <property type="entry name" value="TRANSCRIPTIONAL REGULATOR SLYA"/>
    <property type="match status" value="1"/>
</dbReference>
<dbReference type="EMBL" id="JAAMFJ010000001">
    <property type="protein sequence ID" value="MBS9336039.1"/>
    <property type="molecule type" value="Genomic_DNA"/>
</dbReference>
<keyword evidence="2" id="KW-0238">DNA-binding</keyword>
<keyword evidence="1" id="KW-0805">Transcription regulation</keyword>
<dbReference type="Proteomes" id="UP000735205">
    <property type="component" value="Unassembled WGS sequence"/>
</dbReference>
<dbReference type="PROSITE" id="PS50995">
    <property type="entry name" value="HTH_MARR_2"/>
    <property type="match status" value="1"/>
</dbReference>
<dbReference type="PANTHER" id="PTHR33164">
    <property type="entry name" value="TRANSCRIPTIONAL REGULATOR, MARR FAMILY"/>
    <property type="match status" value="1"/>
</dbReference>
<dbReference type="InterPro" id="IPR036388">
    <property type="entry name" value="WH-like_DNA-bd_sf"/>
</dbReference>
<accession>A0ABS5QS64</accession>
<evidence type="ECO:0000313" key="6">
    <source>
        <dbReference type="Proteomes" id="UP000735205"/>
    </source>
</evidence>
<gene>
    <name evidence="5" type="ORF">G6R28_02180</name>
</gene>